<feature type="domain" description="DUF6534" evidence="2">
    <location>
        <begin position="145"/>
        <end position="232"/>
    </location>
</feature>
<proteinExistence type="predicted"/>
<evidence type="ECO:0000313" key="3">
    <source>
        <dbReference type="EMBL" id="KAJ7319267.1"/>
    </source>
</evidence>
<name>A0AAD7EGH4_9AGAR</name>
<feature type="transmembrane region" description="Helical" evidence="1">
    <location>
        <begin position="205"/>
        <end position="225"/>
    </location>
</feature>
<protein>
    <recommendedName>
        <fullName evidence="2">DUF6534 domain-containing protein</fullName>
    </recommendedName>
</protein>
<dbReference type="EMBL" id="JARIHO010000054">
    <property type="protein sequence ID" value="KAJ7319267.1"/>
    <property type="molecule type" value="Genomic_DNA"/>
</dbReference>
<evidence type="ECO:0000313" key="4">
    <source>
        <dbReference type="Proteomes" id="UP001218218"/>
    </source>
</evidence>
<keyword evidence="4" id="KW-1185">Reference proteome</keyword>
<reference evidence="3" key="1">
    <citation type="submission" date="2023-03" db="EMBL/GenBank/DDBJ databases">
        <title>Massive genome expansion in bonnet fungi (Mycena s.s.) driven by repeated elements and novel gene families across ecological guilds.</title>
        <authorList>
            <consortium name="Lawrence Berkeley National Laboratory"/>
            <person name="Harder C.B."/>
            <person name="Miyauchi S."/>
            <person name="Viragh M."/>
            <person name="Kuo A."/>
            <person name="Thoen E."/>
            <person name="Andreopoulos B."/>
            <person name="Lu D."/>
            <person name="Skrede I."/>
            <person name="Drula E."/>
            <person name="Henrissat B."/>
            <person name="Morin E."/>
            <person name="Kohler A."/>
            <person name="Barry K."/>
            <person name="LaButti K."/>
            <person name="Morin E."/>
            <person name="Salamov A."/>
            <person name="Lipzen A."/>
            <person name="Mereny Z."/>
            <person name="Hegedus B."/>
            <person name="Baldrian P."/>
            <person name="Stursova M."/>
            <person name="Weitz H."/>
            <person name="Taylor A."/>
            <person name="Grigoriev I.V."/>
            <person name="Nagy L.G."/>
            <person name="Martin F."/>
            <person name="Kauserud H."/>
        </authorList>
    </citation>
    <scope>NUCLEOTIDE SEQUENCE</scope>
    <source>
        <strain evidence="3">CBHHK002</strain>
    </source>
</reference>
<organism evidence="3 4">
    <name type="scientific">Mycena albidolilacea</name>
    <dbReference type="NCBI Taxonomy" id="1033008"/>
    <lineage>
        <taxon>Eukaryota</taxon>
        <taxon>Fungi</taxon>
        <taxon>Dikarya</taxon>
        <taxon>Basidiomycota</taxon>
        <taxon>Agaricomycotina</taxon>
        <taxon>Agaricomycetes</taxon>
        <taxon>Agaricomycetidae</taxon>
        <taxon>Agaricales</taxon>
        <taxon>Marasmiineae</taxon>
        <taxon>Mycenaceae</taxon>
        <taxon>Mycena</taxon>
    </lineage>
</organism>
<keyword evidence="1" id="KW-0472">Membrane</keyword>
<dbReference type="Pfam" id="PF20152">
    <property type="entry name" value="DUF6534"/>
    <property type="match status" value="1"/>
</dbReference>
<feature type="transmembrane region" description="Helical" evidence="1">
    <location>
        <begin position="180"/>
        <end position="199"/>
    </location>
</feature>
<gene>
    <name evidence="3" type="ORF">DFH08DRAFT_890663</name>
</gene>
<dbReference type="Proteomes" id="UP001218218">
    <property type="component" value="Unassembled WGS sequence"/>
</dbReference>
<dbReference type="AlphaFoldDB" id="A0AAD7EGH4"/>
<sequence>MQTDEYIRNYFTKDPPYIKSFVLPSCSPALPRLTHVAFTVCICQGTYTMNVTDFGETIRLLFTPLSINAAIILGGIIDHSVQAPLAARAHRVTGALHVSIGLRTMVAFLQGVSLKLAQESIYLDSIVLVGQKSSWLLSALFFGDASLDIVMASVLIYYLTQQKRTAFKSTAALLNRLVRYTIQTGLATSFVAMGAALSFKFAPNYYIWTAFVILMPGSFTIALLANINGRRSLIQPVGPVSTGADPLSLESGVVITYSRNVVVCSSFEFGTGNNGHRFLETPGNR</sequence>
<keyword evidence="1" id="KW-1133">Transmembrane helix</keyword>
<keyword evidence="1" id="KW-0812">Transmembrane</keyword>
<comment type="caution">
    <text evidence="3">The sequence shown here is derived from an EMBL/GenBank/DDBJ whole genome shotgun (WGS) entry which is preliminary data.</text>
</comment>
<feature type="transmembrane region" description="Helical" evidence="1">
    <location>
        <begin position="135"/>
        <end position="159"/>
    </location>
</feature>
<accession>A0AAD7EGH4</accession>
<dbReference type="InterPro" id="IPR045339">
    <property type="entry name" value="DUF6534"/>
</dbReference>
<evidence type="ECO:0000256" key="1">
    <source>
        <dbReference type="SAM" id="Phobius"/>
    </source>
</evidence>
<evidence type="ECO:0000259" key="2">
    <source>
        <dbReference type="Pfam" id="PF20152"/>
    </source>
</evidence>